<evidence type="ECO:0000313" key="1">
    <source>
        <dbReference type="EMBL" id="KAF9642564.1"/>
    </source>
</evidence>
<gene>
    <name evidence="1" type="ORF">BDM02DRAFT_3193019</name>
</gene>
<sequence length="318" mass="36514">MTRSSPVAMLPQEIIEMIIAHLIYDTRSLLACSLTCYSWYIVAVRHLHHTLIAQYRFPPICPKLQWPKPLREANKLGLLPLVKKFQIHREDHRNLSKFSTKRLNCCTLRHFSALTNVQELGLDYLDIPSFIPGIQRLALREPKGSRRQILYFIGLFQHLDNLKLLYRRLTMTRFGGVGLFKDMIQLFGGIRLRDMSLFEVGGMRLLLGACAKTSETLRLYPTDPRAGTSLRDFDLSRNKSLRTLEITARHLDCALEAGSPGTTPSLLTYALSTITSPVFSEVIVYHWDYDFCGVEFPWKESPTFRWPSPDEDPRNTGV</sequence>
<protein>
    <submittedName>
        <fullName evidence="1">Uncharacterized protein</fullName>
    </submittedName>
</protein>
<dbReference type="EMBL" id="MU118421">
    <property type="protein sequence ID" value="KAF9642564.1"/>
    <property type="molecule type" value="Genomic_DNA"/>
</dbReference>
<keyword evidence="2" id="KW-1185">Reference proteome</keyword>
<dbReference type="Proteomes" id="UP000886501">
    <property type="component" value="Unassembled WGS sequence"/>
</dbReference>
<proteinExistence type="predicted"/>
<name>A0ACB6YYP3_THEGA</name>
<accession>A0ACB6YYP3</accession>
<reference evidence="1" key="2">
    <citation type="journal article" date="2020" name="Nat. Commun.">
        <title>Large-scale genome sequencing of mycorrhizal fungi provides insights into the early evolution of symbiotic traits.</title>
        <authorList>
            <person name="Miyauchi S."/>
            <person name="Kiss E."/>
            <person name="Kuo A."/>
            <person name="Drula E."/>
            <person name="Kohler A."/>
            <person name="Sanchez-Garcia M."/>
            <person name="Morin E."/>
            <person name="Andreopoulos B."/>
            <person name="Barry K.W."/>
            <person name="Bonito G."/>
            <person name="Buee M."/>
            <person name="Carver A."/>
            <person name="Chen C."/>
            <person name="Cichocki N."/>
            <person name="Clum A."/>
            <person name="Culley D."/>
            <person name="Crous P.W."/>
            <person name="Fauchery L."/>
            <person name="Girlanda M."/>
            <person name="Hayes R.D."/>
            <person name="Keri Z."/>
            <person name="LaButti K."/>
            <person name="Lipzen A."/>
            <person name="Lombard V."/>
            <person name="Magnuson J."/>
            <person name="Maillard F."/>
            <person name="Murat C."/>
            <person name="Nolan M."/>
            <person name="Ohm R.A."/>
            <person name="Pangilinan J."/>
            <person name="Pereira M.F."/>
            <person name="Perotto S."/>
            <person name="Peter M."/>
            <person name="Pfister S."/>
            <person name="Riley R."/>
            <person name="Sitrit Y."/>
            <person name="Stielow J.B."/>
            <person name="Szollosi G."/>
            <person name="Zifcakova L."/>
            <person name="Stursova M."/>
            <person name="Spatafora J.W."/>
            <person name="Tedersoo L."/>
            <person name="Vaario L.M."/>
            <person name="Yamada A."/>
            <person name="Yan M."/>
            <person name="Wang P."/>
            <person name="Xu J."/>
            <person name="Bruns T."/>
            <person name="Baldrian P."/>
            <person name="Vilgalys R."/>
            <person name="Dunand C."/>
            <person name="Henrissat B."/>
            <person name="Grigoriev I.V."/>
            <person name="Hibbett D."/>
            <person name="Nagy L.G."/>
            <person name="Martin F.M."/>
        </authorList>
    </citation>
    <scope>NUCLEOTIDE SEQUENCE</scope>
    <source>
        <strain evidence="1">P2</strain>
    </source>
</reference>
<evidence type="ECO:0000313" key="2">
    <source>
        <dbReference type="Proteomes" id="UP000886501"/>
    </source>
</evidence>
<reference evidence="1" key="1">
    <citation type="submission" date="2019-10" db="EMBL/GenBank/DDBJ databases">
        <authorList>
            <consortium name="DOE Joint Genome Institute"/>
            <person name="Kuo A."/>
            <person name="Miyauchi S."/>
            <person name="Kiss E."/>
            <person name="Drula E."/>
            <person name="Kohler A."/>
            <person name="Sanchez-Garcia M."/>
            <person name="Andreopoulos B."/>
            <person name="Barry K.W."/>
            <person name="Bonito G."/>
            <person name="Buee M."/>
            <person name="Carver A."/>
            <person name="Chen C."/>
            <person name="Cichocki N."/>
            <person name="Clum A."/>
            <person name="Culley D."/>
            <person name="Crous P.W."/>
            <person name="Fauchery L."/>
            <person name="Girlanda M."/>
            <person name="Hayes R."/>
            <person name="Keri Z."/>
            <person name="Labutti K."/>
            <person name="Lipzen A."/>
            <person name="Lombard V."/>
            <person name="Magnuson J."/>
            <person name="Maillard F."/>
            <person name="Morin E."/>
            <person name="Murat C."/>
            <person name="Nolan M."/>
            <person name="Ohm R."/>
            <person name="Pangilinan J."/>
            <person name="Pereira M."/>
            <person name="Perotto S."/>
            <person name="Peter M."/>
            <person name="Riley R."/>
            <person name="Sitrit Y."/>
            <person name="Stielow B."/>
            <person name="Szollosi G."/>
            <person name="Zifcakova L."/>
            <person name="Stursova M."/>
            <person name="Spatafora J.W."/>
            <person name="Tedersoo L."/>
            <person name="Vaario L.-M."/>
            <person name="Yamada A."/>
            <person name="Yan M."/>
            <person name="Wang P."/>
            <person name="Xu J."/>
            <person name="Bruns T."/>
            <person name="Baldrian P."/>
            <person name="Vilgalys R."/>
            <person name="Henrissat B."/>
            <person name="Grigoriev I.V."/>
            <person name="Hibbett D."/>
            <person name="Nagy L.G."/>
            <person name="Martin F.M."/>
        </authorList>
    </citation>
    <scope>NUCLEOTIDE SEQUENCE</scope>
    <source>
        <strain evidence="1">P2</strain>
    </source>
</reference>
<organism evidence="1 2">
    <name type="scientific">Thelephora ganbajun</name>
    <name type="common">Ganba fungus</name>
    <dbReference type="NCBI Taxonomy" id="370292"/>
    <lineage>
        <taxon>Eukaryota</taxon>
        <taxon>Fungi</taxon>
        <taxon>Dikarya</taxon>
        <taxon>Basidiomycota</taxon>
        <taxon>Agaricomycotina</taxon>
        <taxon>Agaricomycetes</taxon>
        <taxon>Thelephorales</taxon>
        <taxon>Thelephoraceae</taxon>
        <taxon>Thelephora</taxon>
    </lineage>
</organism>
<comment type="caution">
    <text evidence="1">The sequence shown here is derived from an EMBL/GenBank/DDBJ whole genome shotgun (WGS) entry which is preliminary data.</text>
</comment>